<organism evidence="1">
    <name type="scientific">uncultured Caudovirales phage</name>
    <dbReference type="NCBI Taxonomy" id="2100421"/>
    <lineage>
        <taxon>Viruses</taxon>
        <taxon>Duplodnaviria</taxon>
        <taxon>Heunggongvirae</taxon>
        <taxon>Uroviricota</taxon>
        <taxon>Caudoviricetes</taxon>
        <taxon>Peduoviridae</taxon>
        <taxon>Maltschvirus</taxon>
        <taxon>Maltschvirus maltsch</taxon>
    </lineage>
</organism>
<dbReference type="EMBL" id="LR796852">
    <property type="protein sequence ID" value="CAB4169980.1"/>
    <property type="molecule type" value="Genomic_DNA"/>
</dbReference>
<proteinExistence type="predicted"/>
<evidence type="ECO:0000313" key="1">
    <source>
        <dbReference type="EMBL" id="CAB4169980.1"/>
    </source>
</evidence>
<name>A0A6J5PDK1_9CAUD</name>
<reference evidence="1" key="1">
    <citation type="submission" date="2020-05" db="EMBL/GenBank/DDBJ databases">
        <authorList>
            <person name="Chiriac C."/>
            <person name="Salcher M."/>
            <person name="Ghai R."/>
            <person name="Kavagutti S V."/>
        </authorList>
    </citation>
    <scope>NUCLEOTIDE SEQUENCE</scope>
</reference>
<accession>A0A6J5PDK1</accession>
<sequence length="144" mass="15016">MTQVTLVDAGTKWVTFSPTVAGFGAAPTATAYYMRVGSTMILKMRIRVNNTSGAGAYTVSMPTGFNIDSSKQPLADIVASAAWSDTVTTGATFAGRVYLNNSTSGPFQFYGGNGQAVWSASVPSAVVVGTTISVEMTLPILEWA</sequence>
<protein>
    <submittedName>
        <fullName evidence="1">Uncharacterized protein</fullName>
    </submittedName>
</protein>
<gene>
    <name evidence="1" type="ORF">UFOVP901_24</name>
</gene>